<dbReference type="Gene3D" id="2.60.40.420">
    <property type="entry name" value="Cupredoxins - blue copper proteins"/>
    <property type="match status" value="1"/>
</dbReference>
<dbReference type="InterPro" id="IPR000923">
    <property type="entry name" value="BlueCu_1"/>
</dbReference>
<feature type="domain" description="Blue (type 1) copper" evidence="6">
    <location>
        <begin position="46"/>
        <end position="152"/>
    </location>
</feature>
<keyword evidence="8" id="KW-1185">Reference proteome</keyword>
<evidence type="ECO:0000313" key="7">
    <source>
        <dbReference type="EMBL" id="NML44653.1"/>
    </source>
</evidence>
<dbReference type="CDD" id="cd04211">
    <property type="entry name" value="Cupredoxin_like_2"/>
    <property type="match status" value="1"/>
</dbReference>
<evidence type="ECO:0000256" key="3">
    <source>
        <dbReference type="ARBA" id="ARBA00022764"/>
    </source>
</evidence>
<dbReference type="InterPro" id="IPR050845">
    <property type="entry name" value="Cu-binding_ET"/>
</dbReference>
<evidence type="ECO:0000256" key="1">
    <source>
        <dbReference type="ARBA" id="ARBA00004418"/>
    </source>
</evidence>
<dbReference type="GO" id="GO:0009055">
    <property type="term" value="F:electron transfer activity"/>
    <property type="evidence" value="ECO:0007669"/>
    <property type="project" value="InterPro"/>
</dbReference>
<dbReference type="Pfam" id="PF00127">
    <property type="entry name" value="Copper-bind"/>
    <property type="match status" value="1"/>
</dbReference>
<keyword evidence="4" id="KW-0186">Copper</keyword>
<keyword evidence="5" id="KW-0732">Signal</keyword>
<reference evidence="7 8" key="1">
    <citation type="submission" date="2020-04" db="EMBL/GenBank/DDBJ databases">
        <title>Ramlibacter sp. G-1-2-2 isolated from soil.</title>
        <authorList>
            <person name="Dahal R.H."/>
        </authorList>
    </citation>
    <scope>NUCLEOTIDE SEQUENCE [LARGE SCALE GENOMIC DNA]</scope>
    <source>
        <strain evidence="7 8">G-1-2-2</strain>
    </source>
</reference>
<feature type="signal peptide" evidence="5">
    <location>
        <begin position="1"/>
        <end position="23"/>
    </location>
</feature>
<sequence>MTARHVLPALAAALMAAAGIASAHGDDHDRTAFGEPGDPAQVSSTIQVGMNDGMRFLPATFTVKKGQTVRFVVRNDGKLPHEMVLGTRAVLKEHAEMMKKHPGMDHADASMARVAPGKSGEIVWRFTQAGEFEFACLQPGHLEAGMAGKVVVR</sequence>
<name>A0A848H7Z0_9BURK</name>
<feature type="chain" id="PRO_5032497160" evidence="5">
    <location>
        <begin position="24"/>
        <end position="153"/>
    </location>
</feature>
<dbReference type="RefSeq" id="WP_169418765.1">
    <property type="nucleotide sequence ID" value="NZ_JABBFX010000001.1"/>
</dbReference>
<dbReference type="GO" id="GO:0042597">
    <property type="term" value="C:periplasmic space"/>
    <property type="evidence" value="ECO:0007669"/>
    <property type="project" value="UniProtKB-SubCell"/>
</dbReference>
<keyword evidence="3" id="KW-0574">Periplasm</keyword>
<dbReference type="SUPFAM" id="SSF49503">
    <property type="entry name" value="Cupredoxins"/>
    <property type="match status" value="1"/>
</dbReference>
<comment type="subcellular location">
    <subcellularLocation>
        <location evidence="1">Periplasm</location>
    </subcellularLocation>
</comment>
<dbReference type="GO" id="GO:0005507">
    <property type="term" value="F:copper ion binding"/>
    <property type="evidence" value="ECO:0007669"/>
    <property type="project" value="InterPro"/>
</dbReference>
<comment type="caution">
    <text evidence="7">The sequence shown here is derived from an EMBL/GenBank/DDBJ whole genome shotgun (WGS) entry which is preliminary data.</text>
</comment>
<organism evidence="7 8">
    <name type="scientific">Ramlibacter agri</name>
    <dbReference type="NCBI Taxonomy" id="2728837"/>
    <lineage>
        <taxon>Bacteria</taxon>
        <taxon>Pseudomonadati</taxon>
        <taxon>Pseudomonadota</taxon>
        <taxon>Betaproteobacteria</taxon>
        <taxon>Burkholderiales</taxon>
        <taxon>Comamonadaceae</taxon>
        <taxon>Ramlibacter</taxon>
    </lineage>
</organism>
<evidence type="ECO:0000256" key="4">
    <source>
        <dbReference type="ARBA" id="ARBA00023008"/>
    </source>
</evidence>
<evidence type="ECO:0000259" key="6">
    <source>
        <dbReference type="Pfam" id="PF00127"/>
    </source>
</evidence>
<dbReference type="AlphaFoldDB" id="A0A848H7Z0"/>
<gene>
    <name evidence="7" type="ORF">HHL11_12885</name>
</gene>
<dbReference type="Proteomes" id="UP000541185">
    <property type="component" value="Unassembled WGS sequence"/>
</dbReference>
<dbReference type="PANTHER" id="PTHR38439:SF3">
    <property type="entry name" value="COPPER-RESISTANT CUPROPROTEIN COPI"/>
    <property type="match status" value="1"/>
</dbReference>
<evidence type="ECO:0000256" key="5">
    <source>
        <dbReference type="SAM" id="SignalP"/>
    </source>
</evidence>
<evidence type="ECO:0000313" key="8">
    <source>
        <dbReference type="Proteomes" id="UP000541185"/>
    </source>
</evidence>
<evidence type="ECO:0000256" key="2">
    <source>
        <dbReference type="ARBA" id="ARBA00022723"/>
    </source>
</evidence>
<dbReference type="PANTHER" id="PTHR38439">
    <property type="entry name" value="AURACYANIN-B"/>
    <property type="match status" value="1"/>
</dbReference>
<dbReference type="InterPro" id="IPR008972">
    <property type="entry name" value="Cupredoxin"/>
</dbReference>
<dbReference type="EMBL" id="JABBFX010000001">
    <property type="protein sequence ID" value="NML44653.1"/>
    <property type="molecule type" value="Genomic_DNA"/>
</dbReference>
<protein>
    <submittedName>
        <fullName evidence="7">Cupredoxin family protein</fullName>
    </submittedName>
</protein>
<keyword evidence="2" id="KW-0479">Metal-binding</keyword>
<proteinExistence type="predicted"/>
<accession>A0A848H7Z0</accession>